<evidence type="ECO:0000313" key="2">
    <source>
        <dbReference type="Proteomes" id="UP001556692"/>
    </source>
</evidence>
<comment type="caution">
    <text evidence="1">The sequence shown here is derived from an EMBL/GenBank/DDBJ whole genome shotgun (WGS) entry which is preliminary data.</text>
</comment>
<organism evidence="1 2">
    <name type="scientific">Aquibium pacificus</name>
    <dbReference type="NCBI Taxonomy" id="3153579"/>
    <lineage>
        <taxon>Bacteria</taxon>
        <taxon>Pseudomonadati</taxon>
        <taxon>Pseudomonadota</taxon>
        <taxon>Alphaproteobacteria</taxon>
        <taxon>Hyphomicrobiales</taxon>
        <taxon>Phyllobacteriaceae</taxon>
        <taxon>Aquibium</taxon>
    </lineage>
</organism>
<accession>A0ABV3SLG2</accession>
<dbReference type="EMBL" id="JBDPGJ010000004">
    <property type="protein sequence ID" value="MEX0407625.1"/>
    <property type="molecule type" value="Genomic_DNA"/>
</dbReference>
<dbReference type="RefSeq" id="WP_367955501.1">
    <property type="nucleotide sequence ID" value="NZ_JBDPGJ010000004.1"/>
</dbReference>
<dbReference type="Proteomes" id="UP001556692">
    <property type="component" value="Unassembled WGS sequence"/>
</dbReference>
<protein>
    <submittedName>
        <fullName evidence="1">Uncharacterized protein</fullName>
    </submittedName>
</protein>
<gene>
    <name evidence="1" type="ORF">ABGN05_18355</name>
</gene>
<evidence type="ECO:0000313" key="1">
    <source>
        <dbReference type="EMBL" id="MEX0407625.1"/>
    </source>
</evidence>
<dbReference type="InterPro" id="IPR006311">
    <property type="entry name" value="TAT_signal"/>
</dbReference>
<proteinExistence type="predicted"/>
<sequence>MKPSDKTGIRRRTLLGALLALPALAVLFRVIRPTAHQDLVEVDGWILKRTDVEGDRA</sequence>
<name>A0ABV3SLG2_9HYPH</name>
<keyword evidence="2" id="KW-1185">Reference proteome</keyword>
<reference evidence="1 2" key="1">
    <citation type="submission" date="2024-05" db="EMBL/GenBank/DDBJ databases">
        <authorList>
            <person name="Jiang F."/>
        </authorList>
    </citation>
    <scope>NUCLEOTIDE SEQUENCE [LARGE SCALE GENOMIC DNA]</scope>
    <source>
        <strain evidence="1 2">LZ166</strain>
    </source>
</reference>
<dbReference type="PROSITE" id="PS51318">
    <property type="entry name" value="TAT"/>
    <property type="match status" value="1"/>
</dbReference>